<dbReference type="GeneID" id="84574178"/>
<protein>
    <submittedName>
        <fullName evidence="1">Uncharacterized protein</fullName>
    </submittedName>
</protein>
<evidence type="ECO:0000313" key="1">
    <source>
        <dbReference type="EMBL" id="SPW30873.1"/>
    </source>
</evidence>
<sequence length="166" mass="19049">MMYFTSNADIIPSKSLGGITLLEPVSKYWSSIVQCQPTREKILYEMAGYHTVIYELTDYFIEFRVNMSSGLIYRISALPGYTGKFHNNITIGMPMAEVHDMNLGFEYSDLTEDFSSPLFPGLLLEPDLDDPWPEELPHVKVERIVVFDREYINKVNGSTGLSYMPW</sequence>
<proteinExistence type="predicted"/>
<name>A0A6H9XX58_9CORY</name>
<gene>
    <name evidence="1" type="ORF">NCTC10254_01981</name>
</gene>
<organism evidence="1 2">
    <name type="scientific">Corynebacterium matruchotii</name>
    <dbReference type="NCBI Taxonomy" id="43768"/>
    <lineage>
        <taxon>Bacteria</taxon>
        <taxon>Bacillati</taxon>
        <taxon>Actinomycetota</taxon>
        <taxon>Actinomycetes</taxon>
        <taxon>Mycobacteriales</taxon>
        <taxon>Corynebacteriaceae</taxon>
        <taxon>Corynebacterium</taxon>
    </lineage>
</organism>
<dbReference type="RefSeq" id="WP_005525625.1">
    <property type="nucleotide sequence ID" value="NZ_CAUOYC010000002.1"/>
</dbReference>
<evidence type="ECO:0000313" key="2">
    <source>
        <dbReference type="Proteomes" id="UP000249886"/>
    </source>
</evidence>
<comment type="caution">
    <text evidence="1">The sequence shown here is derived from an EMBL/GenBank/DDBJ whole genome shotgun (WGS) entry which is preliminary data.</text>
</comment>
<dbReference type="EMBL" id="UARK01000023">
    <property type="protein sequence ID" value="SPW30873.1"/>
    <property type="molecule type" value="Genomic_DNA"/>
</dbReference>
<reference evidence="1 2" key="1">
    <citation type="submission" date="2018-06" db="EMBL/GenBank/DDBJ databases">
        <authorList>
            <consortium name="Pathogen Informatics"/>
            <person name="Doyle S."/>
        </authorList>
    </citation>
    <scope>NUCLEOTIDE SEQUENCE [LARGE SCALE GENOMIC DNA]</scope>
    <source>
        <strain evidence="1 2">NCTC10254</strain>
    </source>
</reference>
<dbReference type="AlphaFoldDB" id="A0A6H9XX58"/>
<dbReference type="Proteomes" id="UP000249886">
    <property type="component" value="Unassembled WGS sequence"/>
</dbReference>
<accession>A0A6H9XX58</accession>